<proteinExistence type="predicted"/>
<name>A0A5C6G222_METRR</name>
<evidence type="ECO:0000313" key="3">
    <source>
        <dbReference type="EMBL" id="TWU71287.1"/>
    </source>
</evidence>
<reference evidence="4" key="1">
    <citation type="submission" date="2018-12" db="EMBL/GenBank/DDBJ databases">
        <title>The complete genome of Metarhizium rileyi, a key fungal pathogen of Lepidoptera.</title>
        <authorList>
            <person name="Binneck E."/>
            <person name="Lastra C.C.L."/>
            <person name="Sosa-Gomez D.R."/>
        </authorList>
    </citation>
    <scope>NUCLEOTIDE SEQUENCE [LARGE SCALE GENOMIC DNA]</scope>
    <source>
        <strain evidence="4">Cep018-CH2</strain>
    </source>
</reference>
<keyword evidence="1" id="KW-0175">Coiled coil</keyword>
<sequence length="330" mass="36676">MRVSIVCLALLGLGLASARPHVVARAPPTSPYKQKPPAQQIGDAIVKGIADWGPAANLKSPKPGPKFPIKNMIGGLPELQRLRPSTSDWRKDTLKGPRKKSPCRRDVACVSRTNAKGYGAKTGRYSRFRVPKGAGKAAAFMVVAPYAHDVLEAVKTWDNPIGHGVKWFDGAMASLQEAIGGPQRDDIYGNELKGKLIDGLKSISRAMFETDWDMRQRLKKEAAARERARRLEEEKENERVRGLNQLANICEKMDVERPEDPEAASRLEKSCGRLAAEVKRVREKEEQRARKKVKREPIYWFGKCKCNRNKLPPGGAKCANECRAFLSLIG</sequence>
<evidence type="ECO:0008006" key="5">
    <source>
        <dbReference type="Google" id="ProtNLM"/>
    </source>
</evidence>
<organism evidence="3 4">
    <name type="scientific">Metarhizium rileyi (strain RCEF 4871)</name>
    <name type="common">Nomuraea rileyi</name>
    <dbReference type="NCBI Taxonomy" id="1649241"/>
    <lineage>
        <taxon>Eukaryota</taxon>
        <taxon>Fungi</taxon>
        <taxon>Dikarya</taxon>
        <taxon>Ascomycota</taxon>
        <taxon>Pezizomycotina</taxon>
        <taxon>Sordariomycetes</taxon>
        <taxon>Hypocreomycetidae</taxon>
        <taxon>Hypocreales</taxon>
        <taxon>Clavicipitaceae</taxon>
        <taxon>Metarhizium</taxon>
    </lineage>
</organism>
<gene>
    <name evidence="3" type="ORF">ED733_001468</name>
</gene>
<evidence type="ECO:0000313" key="4">
    <source>
        <dbReference type="Proteomes" id="UP000317257"/>
    </source>
</evidence>
<accession>A0A5C6G222</accession>
<dbReference type="Proteomes" id="UP000317257">
    <property type="component" value="Unassembled WGS sequence"/>
</dbReference>
<comment type="caution">
    <text evidence="3">The sequence shown here is derived from an EMBL/GenBank/DDBJ whole genome shotgun (WGS) entry which is preliminary data.</text>
</comment>
<feature type="coiled-coil region" evidence="1">
    <location>
        <begin position="214"/>
        <end position="284"/>
    </location>
</feature>
<feature type="chain" id="PRO_5022935479" description="Heat-labile enterotoxin IIA, A chain" evidence="2">
    <location>
        <begin position="19"/>
        <end position="330"/>
    </location>
</feature>
<dbReference type="EMBL" id="SBHS01000048">
    <property type="protein sequence ID" value="TWU71287.1"/>
    <property type="molecule type" value="Genomic_DNA"/>
</dbReference>
<evidence type="ECO:0000256" key="1">
    <source>
        <dbReference type="SAM" id="Coils"/>
    </source>
</evidence>
<keyword evidence="2" id="KW-0732">Signal</keyword>
<dbReference type="AlphaFoldDB" id="A0A5C6G222"/>
<evidence type="ECO:0000256" key="2">
    <source>
        <dbReference type="SAM" id="SignalP"/>
    </source>
</evidence>
<protein>
    <recommendedName>
        <fullName evidence="5">Heat-labile enterotoxin IIA, A chain</fullName>
    </recommendedName>
</protein>
<feature type="signal peptide" evidence="2">
    <location>
        <begin position="1"/>
        <end position="18"/>
    </location>
</feature>